<comment type="function">
    <text evidence="1">Required for the transposition of the insertion element.</text>
</comment>
<dbReference type="Gene3D" id="3.30.420.10">
    <property type="entry name" value="Ribonuclease H-like superfamily/Ribonuclease H"/>
    <property type="match status" value="1"/>
</dbReference>
<dbReference type="PANTHER" id="PTHR10948">
    <property type="entry name" value="TRANSPOSASE"/>
    <property type="match status" value="1"/>
</dbReference>
<dbReference type="InterPro" id="IPR053392">
    <property type="entry name" value="Transposase_IS30-like"/>
</dbReference>
<evidence type="ECO:0000256" key="2">
    <source>
        <dbReference type="ARBA" id="ARBA00006363"/>
    </source>
</evidence>
<dbReference type="NCBIfam" id="NF033563">
    <property type="entry name" value="transpos_IS30"/>
    <property type="match status" value="1"/>
</dbReference>
<reference evidence="4" key="1">
    <citation type="journal article" date="2017" name="Appl. Environ. Microbiol.">
        <title>Molecular characterization of an Endozoicomonas-like organism causing infection in king scallop Pecten maximus L.</title>
        <authorList>
            <person name="Cano I."/>
            <person name="van Aerle R."/>
            <person name="Ross S."/>
            <person name="Verner-Jeffreys D.W."/>
            <person name="Paley R.K."/>
            <person name="Rimmer G."/>
            <person name="Ryder D."/>
            <person name="Hooper P."/>
            <person name="Stone D."/>
            <person name="Feist S.W."/>
        </authorList>
    </citation>
    <scope>NUCLEOTIDE SEQUENCE</scope>
</reference>
<dbReference type="GO" id="GO:0003677">
    <property type="term" value="F:DNA binding"/>
    <property type="evidence" value="ECO:0007669"/>
    <property type="project" value="InterPro"/>
</dbReference>
<dbReference type="GO" id="GO:0015074">
    <property type="term" value="P:DNA integration"/>
    <property type="evidence" value="ECO:0007669"/>
    <property type="project" value="InterPro"/>
</dbReference>
<evidence type="ECO:0000259" key="3">
    <source>
        <dbReference type="PROSITE" id="PS50994"/>
    </source>
</evidence>
<dbReference type="InterPro" id="IPR036397">
    <property type="entry name" value="RNaseH_sf"/>
</dbReference>
<name>A0A2H9TBJ7_9ZZZZ</name>
<dbReference type="GO" id="GO:0006313">
    <property type="term" value="P:DNA transposition"/>
    <property type="evidence" value="ECO:0007669"/>
    <property type="project" value="InterPro"/>
</dbReference>
<accession>A0A2H9TBJ7</accession>
<organism evidence="4">
    <name type="scientific">invertebrate metagenome</name>
    <dbReference type="NCBI Taxonomy" id="1711999"/>
    <lineage>
        <taxon>unclassified sequences</taxon>
        <taxon>metagenomes</taxon>
        <taxon>organismal metagenomes</taxon>
    </lineage>
</organism>
<dbReference type="GO" id="GO:0004803">
    <property type="term" value="F:transposase activity"/>
    <property type="evidence" value="ECO:0007669"/>
    <property type="project" value="InterPro"/>
</dbReference>
<dbReference type="GO" id="GO:0005829">
    <property type="term" value="C:cytosol"/>
    <property type="evidence" value="ECO:0007669"/>
    <property type="project" value="TreeGrafter"/>
</dbReference>
<dbReference type="PROSITE" id="PS01043">
    <property type="entry name" value="TRANSPOSASE_IS30"/>
    <property type="match status" value="1"/>
</dbReference>
<dbReference type="InterPro" id="IPR001584">
    <property type="entry name" value="Integrase_cat-core"/>
</dbReference>
<dbReference type="PROSITE" id="PS50994">
    <property type="entry name" value="INTEGRASE"/>
    <property type="match status" value="1"/>
</dbReference>
<comment type="caution">
    <text evidence="4">The sequence shown here is derived from an EMBL/GenBank/DDBJ whole genome shotgun (WGS) entry which is preliminary data.</text>
</comment>
<evidence type="ECO:0000256" key="1">
    <source>
        <dbReference type="ARBA" id="ARBA00002190"/>
    </source>
</evidence>
<proteinExistence type="inferred from homology"/>
<comment type="similarity">
    <text evidence="2">Belongs to the transposase IS30 family.</text>
</comment>
<evidence type="ECO:0000313" key="4">
    <source>
        <dbReference type="EMBL" id="PJE80621.1"/>
    </source>
</evidence>
<dbReference type="PANTHER" id="PTHR10948:SF23">
    <property type="entry name" value="TRANSPOSASE INSI FOR INSERTION SEQUENCE ELEMENT IS30A-RELATED"/>
    <property type="match status" value="1"/>
</dbReference>
<dbReference type="InterPro" id="IPR001598">
    <property type="entry name" value="Transposase_IS30_CS"/>
</dbReference>
<dbReference type="InterPro" id="IPR012337">
    <property type="entry name" value="RNaseH-like_sf"/>
</dbReference>
<dbReference type="SUPFAM" id="SSF53098">
    <property type="entry name" value="Ribonuclease H-like"/>
    <property type="match status" value="1"/>
</dbReference>
<dbReference type="AlphaFoldDB" id="A0A2H9TBJ7"/>
<protein>
    <recommendedName>
        <fullName evidence="3">Integrase catalytic domain-containing protein</fullName>
    </recommendedName>
</protein>
<feature type="domain" description="Integrase catalytic" evidence="3">
    <location>
        <begin position="1"/>
        <end position="100"/>
    </location>
</feature>
<dbReference type="InterPro" id="IPR051917">
    <property type="entry name" value="Transposase-Integrase"/>
</dbReference>
<gene>
    <name evidence="4" type="ORF">CI610_00360</name>
</gene>
<sequence>MKALKQKVKTITFDNGLEFAEHETIAKGLEAYIYFAHPYASWERGINENTNGLIRQYLPKGTDFNEVTDEQIKIIMTRLNNRPRKTRGCRSPNELFMGQRMDLLAA</sequence>
<dbReference type="EMBL" id="NSIT01000010">
    <property type="protein sequence ID" value="PJE80621.1"/>
    <property type="molecule type" value="Genomic_DNA"/>
</dbReference>